<keyword evidence="2" id="KW-1185">Reference proteome</keyword>
<organism evidence="1 2">
    <name type="scientific">Schizophyllum amplum</name>
    <dbReference type="NCBI Taxonomy" id="97359"/>
    <lineage>
        <taxon>Eukaryota</taxon>
        <taxon>Fungi</taxon>
        <taxon>Dikarya</taxon>
        <taxon>Basidiomycota</taxon>
        <taxon>Agaricomycotina</taxon>
        <taxon>Agaricomycetes</taxon>
        <taxon>Agaricomycetidae</taxon>
        <taxon>Agaricales</taxon>
        <taxon>Schizophyllaceae</taxon>
        <taxon>Schizophyllum</taxon>
    </lineage>
</organism>
<evidence type="ECO:0000313" key="2">
    <source>
        <dbReference type="Proteomes" id="UP000320762"/>
    </source>
</evidence>
<reference evidence="1 2" key="1">
    <citation type="journal article" date="2019" name="New Phytol.">
        <title>Comparative genomics reveals unique wood-decay strategies and fruiting body development in the Schizophyllaceae.</title>
        <authorList>
            <person name="Almasi E."/>
            <person name="Sahu N."/>
            <person name="Krizsan K."/>
            <person name="Balint B."/>
            <person name="Kovacs G.M."/>
            <person name="Kiss B."/>
            <person name="Cseklye J."/>
            <person name="Drula E."/>
            <person name="Henrissat B."/>
            <person name="Nagy I."/>
            <person name="Chovatia M."/>
            <person name="Adam C."/>
            <person name="LaButti K."/>
            <person name="Lipzen A."/>
            <person name="Riley R."/>
            <person name="Grigoriev I.V."/>
            <person name="Nagy L.G."/>
        </authorList>
    </citation>
    <scope>NUCLEOTIDE SEQUENCE [LARGE SCALE GENOMIC DNA]</scope>
    <source>
        <strain evidence="1 2">NL-1724</strain>
    </source>
</reference>
<dbReference type="GO" id="GO:0046872">
    <property type="term" value="F:metal ion binding"/>
    <property type="evidence" value="ECO:0007669"/>
    <property type="project" value="UniProtKB-KW"/>
</dbReference>
<dbReference type="OrthoDB" id="2274644at2759"/>
<accession>A0A550C8D9</accession>
<name>A0A550C8D9_9AGAR</name>
<evidence type="ECO:0000313" key="1">
    <source>
        <dbReference type="EMBL" id="TRM60966.1"/>
    </source>
</evidence>
<comment type="caution">
    <text evidence="1">The sequence shown here is derived from an EMBL/GenBank/DDBJ whole genome shotgun (WGS) entry which is preliminary data.</text>
</comment>
<dbReference type="PANTHER" id="PTHR12271:SF40">
    <property type="entry name" value="POLY(A) RNA POLYMERASE GLD2"/>
    <property type="match status" value="1"/>
</dbReference>
<dbReference type="GO" id="GO:0031123">
    <property type="term" value="P:RNA 3'-end processing"/>
    <property type="evidence" value="ECO:0007669"/>
    <property type="project" value="TreeGrafter"/>
</dbReference>
<protein>
    <submittedName>
        <fullName evidence="1">Uncharacterized protein</fullName>
    </submittedName>
</protein>
<dbReference type="STRING" id="97359.A0A550C8D9"/>
<dbReference type="GO" id="GO:0016779">
    <property type="term" value="F:nucleotidyltransferase activity"/>
    <property type="evidence" value="ECO:0007669"/>
    <property type="project" value="TreeGrafter"/>
</dbReference>
<gene>
    <name evidence="1" type="ORF">BD626DRAFT_503353</name>
</gene>
<dbReference type="Gene3D" id="1.10.1410.10">
    <property type="match status" value="1"/>
</dbReference>
<sequence length="362" mass="40961">MYNSDLIRAYCDMLPIVCSFLACIKHWAKRVGMNSPSVSKERVTFSSYTLVLMAIAFMQSKNYLPNLQANLSDLPSSTLAGHFWPSAQRVRCDVRFYTPRRTGLSRLVPKEELEAYDPRLPGAQGEGVLARDHVQLESAKLKGGYAVEWAPRTTLQWLKGHTAEEGLEELLREWFKFWAFEFDPRRLMISIRHGGNVPRATKLLGAEIPSPHAGLSQENSTDLWADDHFCVLDPLIRIKNCAHAIRPEVFEDFQKLCDVEGHALLQKGAHVGSVVSGYRGRAPRSVFETIRMYNFLPFFSRSAADPPSLSRWRGGRVRLPADSTYDSLGRMIRASDGLDADIQTEDEKQIMEEELWNSLSSP</sequence>
<dbReference type="Proteomes" id="UP000320762">
    <property type="component" value="Unassembled WGS sequence"/>
</dbReference>
<proteinExistence type="predicted"/>
<dbReference type="EMBL" id="VDMD01000019">
    <property type="protein sequence ID" value="TRM60966.1"/>
    <property type="molecule type" value="Genomic_DNA"/>
</dbReference>
<dbReference type="AlphaFoldDB" id="A0A550C8D9"/>
<dbReference type="PANTHER" id="PTHR12271">
    <property type="entry name" value="POLY A POLYMERASE CID PAP -RELATED"/>
    <property type="match status" value="1"/>
</dbReference>
<dbReference type="SUPFAM" id="SSF81631">
    <property type="entry name" value="PAP/OAS1 substrate-binding domain"/>
    <property type="match status" value="1"/>
</dbReference>